<keyword evidence="14" id="KW-0325">Glycoprotein</keyword>
<feature type="disulfide bond" evidence="19">
    <location>
        <begin position="197"/>
        <end position="222"/>
    </location>
</feature>
<evidence type="ECO:0000256" key="9">
    <source>
        <dbReference type="ARBA" id="ARBA00022729"/>
    </source>
</evidence>
<gene>
    <name evidence="22" type="ORF">CASFOL_023549</name>
</gene>
<dbReference type="GO" id="GO:0006979">
    <property type="term" value="P:response to oxidative stress"/>
    <property type="evidence" value="ECO:0007669"/>
    <property type="project" value="UniProtKB-UniRule"/>
</dbReference>
<comment type="catalytic activity">
    <reaction evidence="1 20">
        <text>2 a phenolic donor + H2O2 = 2 a phenolic radical donor + 2 H2O</text>
        <dbReference type="Rhea" id="RHEA:56136"/>
        <dbReference type="ChEBI" id="CHEBI:15377"/>
        <dbReference type="ChEBI" id="CHEBI:16240"/>
        <dbReference type="ChEBI" id="CHEBI:139520"/>
        <dbReference type="ChEBI" id="CHEBI:139521"/>
        <dbReference type="EC" id="1.11.1.7"/>
    </reaction>
</comment>
<dbReference type="InterPro" id="IPR010255">
    <property type="entry name" value="Haem_peroxidase_sf"/>
</dbReference>
<dbReference type="EC" id="1.11.1.7" evidence="5 20"/>
<feature type="binding site" evidence="17">
    <location>
        <position position="71"/>
    </location>
    <ligand>
        <name>Ca(2+)</name>
        <dbReference type="ChEBI" id="CHEBI:29108"/>
        <label>1</label>
    </ligand>
</feature>
<keyword evidence="9 20" id="KW-0732">Signal</keyword>
<comment type="similarity">
    <text evidence="4">Belongs to the peroxidase family. Ascorbate peroxidase subfamily.</text>
</comment>
<keyword evidence="12 17" id="KW-0408">Iron</keyword>
<comment type="cofactor">
    <cofactor evidence="17 20">
        <name>heme b</name>
        <dbReference type="ChEBI" id="CHEBI:60344"/>
    </cofactor>
    <text evidence="17 20">Binds 1 heme b (iron(II)-protoporphyrin IX) group per subunit.</text>
</comment>
<feature type="binding site" evidence="17">
    <location>
        <position position="66"/>
    </location>
    <ligand>
        <name>Ca(2+)</name>
        <dbReference type="ChEBI" id="CHEBI:29108"/>
        <label>1</label>
    </ligand>
</feature>
<dbReference type="PROSITE" id="PS00436">
    <property type="entry name" value="PEROXIDASE_2"/>
    <property type="match status" value="1"/>
</dbReference>
<dbReference type="GO" id="GO:0140825">
    <property type="term" value="F:lactoperoxidase activity"/>
    <property type="evidence" value="ECO:0007669"/>
    <property type="project" value="UniProtKB-EC"/>
</dbReference>
<accession>A0ABD3CPA7</accession>
<dbReference type="EMBL" id="JAVIJP010000032">
    <property type="protein sequence ID" value="KAL3630565.1"/>
    <property type="molecule type" value="Genomic_DNA"/>
</dbReference>
<evidence type="ECO:0000256" key="17">
    <source>
        <dbReference type="PIRSR" id="PIRSR600823-3"/>
    </source>
</evidence>
<dbReference type="InterPro" id="IPR000823">
    <property type="entry name" value="Peroxidase_pln"/>
</dbReference>
<dbReference type="SUPFAM" id="SSF48113">
    <property type="entry name" value="Heme-dependent peroxidases"/>
    <property type="match status" value="1"/>
</dbReference>
<dbReference type="Proteomes" id="UP001632038">
    <property type="component" value="Unassembled WGS sequence"/>
</dbReference>
<evidence type="ECO:0000256" key="3">
    <source>
        <dbReference type="ARBA" id="ARBA00004613"/>
    </source>
</evidence>
<comment type="cofactor">
    <cofactor evidence="17 20">
        <name>Ca(2+)</name>
        <dbReference type="ChEBI" id="CHEBI:29108"/>
    </cofactor>
    <text evidence="17 20">Binds 2 calcium ions per subunit.</text>
</comment>
<dbReference type="InterPro" id="IPR033905">
    <property type="entry name" value="Secretory_peroxidase"/>
</dbReference>
<dbReference type="PANTHER" id="PTHR31388">
    <property type="entry name" value="PEROXIDASE 72-RELATED"/>
    <property type="match status" value="1"/>
</dbReference>
<dbReference type="PROSITE" id="PS50873">
    <property type="entry name" value="PEROXIDASE_4"/>
    <property type="match status" value="1"/>
</dbReference>
<dbReference type="Gene3D" id="1.10.520.10">
    <property type="match status" value="1"/>
</dbReference>
<feature type="active site" description="Proton acceptor" evidence="15">
    <location>
        <position position="65"/>
    </location>
</feature>
<keyword evidence="7 20" id="KW-0349">Heme</keyword>
<dbReference type="FunFam" id="1.10.420.10:FF:000006">
    <property type="entry name" value="Peroxidase"/>
    <property type="match status" value="1"/>
</dbReference>
<comment type="subcellular location">
    <subcellularLocation>
        <location evidence="3 20">Secreted</location>
    </subcellularLocation>
</comment>
<comment type="caution">
    <text evidence="22">The sequence shown here is derived from an EMBL/GenBank/DDBJ whole genome shotgun (WGS) entry which is preliminary data.</text>
</comment>
<feature type="binding site" evidence="16">
    <location>
        <position position="160"/>
    </location>
    <ligand>
        <name>substrate</name>
    </ligand>
</feature>
<evidence type="ECO:0000256" key="13">
    <source>
        <dbReference type="ARBA" id="ARBA00023157"/>
    </source>
</evidence>
<dbReference type="GO" id="GO:0020037">
    <property type="term" value="F:heme binding"/>
    <property type="evidence" value="ECO:0007669"/>
    <property type="project" value="UniProtKB-UniRule"/>
</dbReference>
<evidence type="ECO:0000256" key="18">
    <source>
        <dbReference type="PIRSR" id="PIRSR600823-4"/>
    </source>
</evidence>
<evidence type="ECO:0000313" key="23">
    <source>
        <dbReference type="Proteomes" id="UP001632038"/>
    </source>
</evidence>
<reference evidence="23" key="1">
    <citation type="journal article" date="2024" name="IScience">
        <title>Strigolactones Initiate the Formation of Haustorium-like Structures in Castilleja.</title>
        <authorList>
            <person name="Buerger M."/>
            <person name="Peterson D."/>
            <person name="Chory J."/>
        </authorList>
    </citation>
    <scope>NUCLEOTIDE SEQUENCE [LARGE SCALE GENOMIC DNA]</scope>
</reference>
<feature type="disulfide bond" evidence="19">
    <location>
        <begin position="67"/>
        <end position="72"/>
    </location>
</feature>
<dbReference type="PRINTS" id="PR00458">
    <property type="entry name" value="PEROXIDASE"/>
</dbReference>
<protein>
    <recommendedName>
        <fullName evidence="5 20">Peroxidase</fullName>
        <ecNumber evidence="5 20">1.11.1.7</ecNumber>
    </recommendedName>
</protein>
<evidence type="ECO:0000259" key="21">
    <source>
        <dbReference type="PROSITE" id="PS50873"/>
    </source>
</evidence>
<evidence type="ECO:0000256" key="7">
    <source>
        <dbReference type="ARBA" id="ARBA00022617"/>
    </source>
</evidence>
<feature type="binding site" evidence="17">
    <location>
        <position position="238"/>
    </location>
    <ligand>
        <name>Ca(2+)</name>
        <dbReference type="ChEBI" id="CHEBI:29108"/>
        <label>2</label>
    </ligand>
</feature>
<name>A0ABD3CPA7_9LAMI</name>
<evidence type="ECO:0000256" key="6">
    <source>
        <dbReference type="ARBA" id="ARBA00022559"/>
    </source>
</evidence>
<evidence type="ECO:0000256" key="12">
    <source>
        <dbReference type="ARBA" id="ARBA00023004"/>
    </source>
</evidence>
<evidence type="ECO:0000256" key="4">
    <source>
        <dbReference type="ARBA" id="ARBA00006873"/>
    </source>
</evidence>
<feature type="binding site" evidence="17">
    <location>
        <position position="84"/>
    </location>
    <ligand>
        <name>Ca(2+)</name>
        <dbReference type="ChEBI" id="CHEBI:29108"/>
        <label>1</label>
    </ligand>
</feature>
<dbReference type="PANTHER" id="PTHR31388:SF144">
    <property type="entry name" value="PEROXIDASE 67-RELATED"/>
    <property type="match status" value="1"/>
</dbReference>
<keyword evidence="20" id="KW-0964">Secreted</keyword>
<feature type="disulfide bond" evidence="19">
    <location>
        <begin position="34"/>
        <end position="111"/>
    </location>
</feature>
<sequence>MACYKLFVITLAIVFLYSYSGSAQLSHNYYKKSCIRVFEIVNGIVSKAIKHEKRMGASLLRLHFHDCFVNGCDASVLLDGKSGEKFAFPSNNSLRGFEVIDDIKTKLEEKCPGVVSCADILAIAAMQSVVLLGGLSWDTKLGRKDSTKAYTSAANSGALPSPASNLNQLIKIFKANNLTKQDLVALSGGHSIGQTRCGVFKSRIYNETDIDESFATEARKGCPANKGDDKLEALDKSTPNKFDNSYYTAVTNRRTLLHSDQQLLSGGNKEIMAWVRKYSYDNYIFKRDFGISMLKMGDIMPPKGTQGQIRKDCRKVNKKNI</sequence>
<keyword evidence="20" id="KW-0376">Hydrogen peroxide</keyword>
<feature type="chain" id="PRO_5044533202" description="Peroxidase" evidence="20">
    <location>
        <begin position="24"/>
        <end position="321"/>
    </location>
</feature>
<evidence type="ECO:0000256" key="5">
    <source>
        <dbReference type="ARBA" id="ARBA00012313"/>
    </source>
</evidence>
<evidence type="ECO:0000256" key="15">
    <source>
        <dbReference type="PIRSR" id="PIRSR600823-1"/>
    </source>
</evidence>
<proteinExistence type="inferred from homology"/>
<keyword evidence="8 17" id="KW-0479">Metal-binding</keyword>
<comment type="similarity">
    <text evidence="20">Belongs to the peroxidase family. Classical plant (class III) peroxidase subfamily.</text>
</comment>
<keyword evidence="13 19" id="KW-1015">Disulfide bond</keyword>
<evidence type="ECO:0000256" key="11">
    <source>
        <dbReference type="ARBA" id="ARBA00023002"/>
    </source>
</evidence>
<keyword evidence="11 20" id="KW-0560">Oxidoreductase</keyword>
<dbReference type="Pfam" id="PF00141">
    <property type="entry name" value="peroxidase"/>
    <property type="match status" value="1"/>
</dbReference>
<feature type="binding site" evidence="17">
    <location>
        <position position="243"/>
    </location>
    <ligand>
        <name>Ca(2+)</name>
        <dbReference type="ChEBI" id="CHEBI:29108"/>
        <label>2</label>
    </ligand>
</feature>
<dbReference type="CDD" id="cd00693">
    <property type="entry name" value="secretory_peroxidase"/>
    <property type="match status" value="1"/>
</dbReference>
<evidence type="ECO:0000256" key="14">
    <source>
        <dbReference type="ARBA" id="ARBA00023180"/>
    </source>
</evidence>
<dbReference type="GO" id="GO:0046872">
    <property type="term" value="F:metal ion binding"/>
    <property type="evidence" value="ECO:0007669"/>
    <property type="project" value="UniProtKB-UniRule"/>
</dbReference>
<evidence type="ECO:0000313" key="22">
    <source>
        <dbReference type="EMBL" id="KAL3630565.1"/>
    </source>
</evidence>
<evidence type="ECO:0000256" key="16">
    <source>
        <dbReference type="PIRSR" id="PIRSR600823-2"/>
    </source>
</evidence>
<feature type="signal peptide" evidence="20">
    <location>
        <begin position="1"/>
        <end position="23"/>
    </location>
</feature>
<dbReference type="InterPro" id="IPR002016">
    <property type="entry name" value="Haem_peroxidase"/>
</dbReference>
<dbReference type="Gene3D" id="1.10.420.10">
    <property type="entry name" value="Peroxidase, domain 2"/>
    <property type="match status" value="1"/>
</dbReference>
<evidence type="ECO:0000256" key="20">
    <source>
        <dbReference type="RuleBase" id="RU362060"/>
    </source>
</evidence>
<feature type="site" description="Transition state stabilizer" evidence="18">
    <location>
        <position position="61"/>
    </location>
</feature>
<evidence type="ECO:0000256" key="19">
    <source>
        <dbReference type="PIRSR" id="PIRSR600823-5"/>
    </source>
</evidence>
<feature type="binding site" evidence="17">
    <location>
        <position position="69"/>
    </location>
    <ligand>
        <name>Ca(2+)</name>
        <dbReference type="ChEBI" id="CHEBI:29108"/>
        <label>1</label>
    </ligand>
</feature>
<evidence type="ECO:0000256" key="2">
    <source>
        <dbReference type="ARBA" id="ARBA00002322"/>
    </source>
</evidence>
<feature type="binding site" description="axial binding residue" evidence="17">
    <location>
        <position position="190"/>
    </location>
    <ligand>
        <name>heme b</name>
        <dbReference type="ChEBI" id="CHEBI:60344"/>
    </ligand>
    <ligandPart>
        <name>Fe</name>
        <dbReference type="ChEBI" id="CHEBI:18248"/>
    </ligandPart>
</feature>
<feature type="binding site" evidence="17">
    <location>
        <position position="235"/>
    </location>
    <ligand>
        <name>Ca(2+)</name>
        <dbReference type="ChEBI" id="CHEBI:29108"/>
        <label>2</label>
    </ligand>
</feature>
<dbReference type="AlphaFoldDB" id="A0ABD3CPA7"/>
<feature type="binding site" evidence="17">
    <location>
        <position position="75"/>
    </location>
    <ligand>
        <name>Ca(2+)</name>
        <dbReference type="ChEBI" id="CHEBI:29108"/>
        <label>1</label>
    </ligand>
</feature>
<dbReference type="GO" id="GO:0042744">
    <property type="term" value="P:hydrogen peroxide catabolic process"/>
    <property type="evidence" value="ECO:0007669"/>
    <property type="project" value="UniProtKB-KW"/>
</dbReference>
<feature type="disulfide bond" evidence="19">
    <location>
        <begin position="117"/>
        <end position="313"/>
    </location>
</feature>
<feature type="binding site" evidence="17">
    <location>
        <position position="73"/>
    </location>
    <ligand>
        <name>Ca(2+)</name>
        <dbReference type="ChEBI" id="CHEBI:29108"/>
        <label>1</label>
    </ligand>
</feature>
<keyword evidence="23" id="KW-1185">Reference proteome</keyword>
<dbReference type="GO" id="GO:0005576">
    <property type="term" value="C:extracellular region"/>
    <property type="evidence" value="ECO:0007669"/>
    <property type="project" value="UniProtKB-SubCell"/>
</dbReference>
<dbReference type="InterPro" id="IPR019794">
    <property type="entry name" value="Peroxidases_AS"/>
</dbReference>
<evidence type="ECO:0000256" key="8">
    <source>
        <dbReference type="ARBA" id="ARBA00022723"/>
    </source>
</evidence>
<organism evidence="22 23">
    <name type="scientific">Castilleja foliolosa</name>
    <dbReference type="NCBI Taxonomy" id="1961234"/>
    <lineage>
        <taxon>Eukaryota</taxon>
        <taxon>Viridiplantae</taxon>
        <taxon>Streptophyta</taxon>
        <taxon>Embryophyta</taxon>
        <taxon>Tracheophyta</taxon>
        <taxon>Spermatophyta</taxon>
        <taxon>Magnoliopsida</taxon>
        <taxon>eudicotyledons</taxon>
        <taxon>Gunneridae</taxon>
        <taxon>Pentapetalae</taxon>
        <taxon>asterids</taxon>
        <taxon>lamiids</taxon>
        <taxon>Lamiales</taxon>
        <taxon>Orobanchaceae</taxon>
        <taxon>Pedicularideae</taxon>
        <taxon>Castillejinae</taxon>
        <taxon>Castilleja</taxon>
    </lineage>
</organism>
<dbReference type="FunFam" id="1.10.520.10:FF:000009">
    <property type="entry name" value="Peroxidase"/>
    <property type="match status" value="1"/>
</dbReference>
<evidence type="ECO:0000256" key="10">
    <source>
        <dbReference type="ARBA" id="ARBA00022837"/>
    </source>
</evidence>
<dbReference type="PROSITE" id="PS00435">
    <property type="entry name" value="PEROXIDASE_1"/>
    <property type="match status" value="1"/>
</dbReference>
<keyword evidence="10 17" id="KW-0106">Calcium</keyword>
<evidence type="ECO:0000256" key="1">
    <source>
        <dbReference type="ARBA" id="ARBA00000189"/>
    </source>
</evidence>
<keyword evidence="6 20" id="KW-0575">Peroxidase</keyword>
<comment type="function">
    <text evidence="2">Removal of H(2)O(2), oxidation of toxic reductants, biosynthesis and degradation of lignin, suberization, auxin catabolism, response to environmental stresses such as wounding, pathogen attack and oxidative stress. These functions might be dependent on each isozyme/isoform in each plant tissue.</text>
</comment>
<dbReference type="InterPro" id="IPR019793">
    <property type="entry name" value="Peroxidases_heam-ligand_BS"/>
</dbReference>
<feature type="domain" description="Plant heme peroxidase family profile" evidence="21">
    <location>
        <begin position="24"/>
        <end position="317"/>
    </location>
</feature>
<dbReference type="PRINTS" id="PR00461">
    <property type="entry name" value="PLPEROXIDASE"/>
</dbReference>